<dbReference type="KEGG" id="lmat:92515458"/>
<accession>A0A836KN24</accession>
<dbReference type="RefSeq" id="XP_067179581.1">
    <property type="nucleotide sequence ID" value="XM_067322946.1"/>
</dbReference>
<dbReference type="EMBL" id="JAFEUZ010000017">
    <property type="protein sequence ID" value="KAG5481474.1"/>
    <property type="molecule type" value="Genomic_DNA"/>
</dbReference>
<evidence type="ECO:0000313" key="1">
    <source>
        <dbReference type="EMBL" id="KAG5481474.1"/>
    </source>
</evidence>
<sequence>MSVKISVTGPSLSLGAASLSRLSMQQYRSSVQPAINATPPTTEPMMIALRCMGASAPNRSRGRYSINGVSGREVRGTFGSSIRCIDEMLMPDAP</sequence>
<dbReference type="Proteomes" id="UP000673552">
    <property type="component" value="Chromosome 17"/>
</dbReference>
<dbReference type="AlphaFoldDB" id="A0A836KN24"/>
<name>A0A836KN24_9TRYP</name>
<keyword evidence="2" id="KW-1185">Reference proteome</keyword>
<comment type="caution">
    <text evidence="1">The sequence shown here is derived from an EMBL/GenBank/DDBJ whole genome shotgun (WGS) entry which is preliminary data.</text>
</comment>
<organism evidence="1 2">
    <name type="scientific">Leishmania martiniquensis</name>
    <dbReference type="NCBI Taxonomy" id="1580590"/>
    <lineage>
        <taxon>Eukaryota</taxon>
        <taxon>Discoba</taxon>
        <taxon>Euglenozoa</taxon>
        <taxon>Kinetoplastea</taxon>
        <taxon>Metakinetoplastina</taxon>
        <taxon>Trypanosomatida</taxon>
        <taxon>Trypanosomatidae</taxon>
        <taxon>Leishmaniinae</taxon>
        <taxon>Leishmania</taxon>
    </lineage>
</organism>
<protein>
    <submittedName>
        <fullName evidence="1">Uncharacterized protein</fullName>
    </submittedName>
</protein>
<evidence type="ECO:0000313" key="2">
    <source>
        <dbReference type="Proteomes" id="UP000673552"/>
    </source>
</evidence>
<proteinExistence type="predicted"/>
<reference evidence="1 2" key="1">
    <citation type="submission" date="2021-03" db="EMBL/GenBank/DDBJ databases">
        <title>Leishmania (Mundinia) martiniquensis Genome sequencing and assembly.</title>
        <authorList>
            <person name="Almutairi H."/>
            <person name="Gatherer D."/>
        </authorList>
    </citation>
    <scope>NUCLEOTIDE SEQUENCE [LARGE SCALE GENOMIC DNA]</scope>
    <source>
        <strain evidence="1">LSCM1</strain>
    </source>
</reference>
<dbReference type="GeneID" id="92515458"/>
<gene>
    <name evidence="1" type="ORF">LSCM1_05489</name>
</gene>